<evidence type="ECO:0000256" key="5">
    <source>
        <dbReference type="ARBA" id="ARBA00023237"/>
    </source>
</evidence>
<comment type="similarity">
    <text evidence="2">Belongs to the SusD family.</text>
</comment>
<evidence type="ECO:0000259" key="7">
    <source>
        <dbReference type="Pfam" id="PF07980"/>
    </source>
</evidence>
<evidence type="ECO:0000313" key="9">
    <source>
        <dbReference type="EMBL" id="HIT46708.1"/>
    </source>
</evidence>
<proteinExistence type="inferred from homology"/>
<feature type="chain" id="PRO_5038349876" evidence="6">
    <location>
        <begin position="26"/>
        <end position="556"/>
    </location>
</feature>
<dbReference type="InterPro" id="IPR012944">
    <property type="entry name" value="SusD_RagB_dom"/>
</dbReference>
<evidence type="ECO:0000256" key="1">
    <source>
        <dbReference type="ARBA" id="ARBA00004442"/>
    </source>
</evidence>
<gene>
    <name evidence="9" type="ORF">IAC35_02485</name>
</gene>
<dbReference type="AlphaFoldDB" id="A0A9D1GMJ5"/>
<dbReference type="Gene3D" id="1.25.40.390">
    <property type="match status" value="1"/>
</dbReference>
<dbReference type="SUPFAM" id="SSF48452">
    <property type="entry name" value="TPR-like"/>
    <property type="match status" value="1"/>
</dbReference>
<evidence type="ECO:0000256" key="2">
    <source>
        <dbReference type="ARBA" id="ARBA00006275"/>
    </source>
</evidence>
<name>A0A9D1GMJ5_9BACT</name>
<keyword evidence="4" id="KW-0472">Membrane</keyword>
<dbReference type="Pfam" id="PF07980">
    <property type="entry name" value="SusD_RagB"/>
    <property type="match status" value="1"/>
</dbReference>
<dbReference type="InterPro" id="IPR011990">
    <property type="entry name" value="TPR-like_helical_dom_sf"/>
</dbReference>
<evidence type="ECO:0000259" key="8">
    <source>
        <dbReference type="Pfam" id="PF14322"/>
    </source>
</evidence>
<keyword evidence="5" id="KW-0998">Cell outer membrane</keyword>
<evidence type="ECO:0000313" key="10">
    <source>
        <dbReference type="Proteomes" id="UP000886881"/>
    </source>
</evidence>
<evidence type="ECO:0000256" key="3">
    <source>
        <dbReference type="ARBA" id="ARBA00022729"/>
    </source>
</evidence>
<feature type="domain" description="SusD-like N-terminal" evidence="8">
    <location>
        <begin position="40"/>
        <end position="205"/>
    </location>
</feature>
<dbReference type="Proteomes" id="UP000886881">
    <property type="component" value="Unassembled WGS sequence"/>
</dbReference>
<accession>A0A9D1GMJ5</accession>
<dbReference type="InterPro" id="IPR033985">
    <property type="entry name" value="SusD-like_N"/>
</dbReference>
<comment type="subcellular location">
    <subcellularLocation>
        <location evidence="1">Cell outer membrane</location>
    </subcellularLocation>
</comment>
<dbReference type="EMBL" id="DVLC01000047">
    <property type="protein sequence ID" value="HIT46708.1"/>
    <property type="molecule type" value="Genomic_DNA"/>
</dbReference>
<sequence length="556" mass="62935">MLKNIKYIIASAAAVFMLGSCQDFLNTPPVGSIPGDGFYNTPAHIEQGIRGAYYLLGTDEIEENQYLTFSEDRSDNVWVDPMANGIRDCCESSYWKITYTYPAVEALWAQWYELINNVNTVIAGLNDTDYGEDTALKNQHMGELLFLRGYAHFELARTFYNVPMVDHVLTNSEANALKQSPAIDVINNRVLVDLKEAENLLPYEEGMTDANGNPFAVDEGRVDKVGVQAMLARVYMTLKGYPFNDANAKAEAIAYLDKVLKYSSDNGDKYWATDITEWKKQFMTDNSTSNKYQIFAIQHDMSQGNAFSGYHGMGLSGEFFPNGGSNSETNGGEMSPVYPEALIVHEYEKYDDPRGEGFAYVKTYGQYGQTPPYSETNTQFTWNGETFTAQENAINTKWIPYAAKREAVGVEFDDSQLGQWPVNFPILRLEDMMLLRAELYAEDGDASSALALVNKIRNRAGVDERTASTPEEALEYVRLERKLELYMEGIRWFDEVRYGIWEDATLAKYDRYKIDGAYRQGVAPENILGKDGRWTLPIPFDEMNAVPGLYEQNQDW</sequence>
<reference evidence="9" key="2">
    <citation type="journal article" date="2021" name="PeerJ">
        <title>Extensive microbial diversity within the chicken gut microbiome revealed by metagenomics and culture.</title>
        <authorList>
            <person name="Gilroy R."/>
            <person name="Ravi A."/>
            <person name="Getino M."/>
            <person name="Pursley I."/>
            <person name="Horton D.L."/>
            <person name="Alikhan N.F."/>
            <person name="Baker D."/>
            <person name="Gharbi K."/>
            <person name="Hall N."/>
            <person name="Watson M."/>
            <person name="Adriaenssens E.M."/>
            <person name="Foster-Nyarko E."/>
            <person name="Jarju S."/>
            <person name="Secka A."/>
            <person name="Antonio M."/>
            <person name="Oren A."/>
            <person name="Chaudhuri R.R."/>
            <person name="La Ragione R."/>
            <person name="Hildebrand F."/>
            <person name="Pallen M.J."/>
        </authorList>
    </citation>
    <scope>NUCLEOTIDE SEQUENCE</scope>
    <source>
        <strain evidence="9">ChiHecec2B26-709</strain>
    </source>
</reference>
<reference evidence="9" key="1">
    <citation type="submission" date="2020-10" db="EMBL/GenBank/DDBJ databases">
        <authorList>
            <person name="Gilroy R."/>
        </authorList>
    </citation>
    <scope>NUCLEOTIDE SEQUENCE</scope>
    <source>
        <strain evidence="9">ChiHecec2B26-709</strain>
    </source>
</reference>
<dbReference type="PROSITE" id="PS51257">
    <property type="entry name" value="PROKAR_LIPOPROTEIN"/>
    <property type="match status" value="1"/>
</dbReference>
<organism evidence="9 10">
    <name type="scientific">Candidatus Cryptobacteroides merdipullorum</name>
    <dbReference type="NCBI Taxonomy" id="2840771"/>
    <lineage>
        <taxon>Bacteria</taxon>
        <taxon>Pseudomonadati</taxon>
        <taxon>Bacteroidota</taxon>
        <taxon>Bacteroidia</taxon>
        <taxon>Bacteroidales</taxon>
        <taxon>Candidatus Cryptobacteroides</taxon>
    </lineage>
</organism>
<keyword evidence="3 6" id="KW-0732">Signal</keyword>
<evidence type="ECO:0000256" key="6">
    <source>
        <dbReference type="SAM" id="SignalP"/>
    </source>
</evidence>
<feature type="domain" description="RagB/SusD" evidence="7">
    <location>
        <begin position="360"/>
        <end position="556"/>
    </location>
</feature>
<evidence type="ECO:0000256" key="4">
    <source>
        <dbReference type="ARBA" id="ARBA00023136"/>
    </source>
</evidence>
<dbReference type="Pfam" id="PF14322">
    <property type="entry name" value="SusD-like_3"/>
    <property type="match status" value="1"/>
</dbReference>
<feature type="signal peptide" evidence="6">
    <location>
        <begin position="1"/>
        <end position="25"/>
    </location>
</feature>
<protein>
    <submittedName>
        <fullName evidence="9">RagB/SusD family nutrient uptake outer membrane protein</fullName>
    </submittedName>
</protein>
<comment type="caution">
    <text evidence="9">The sequence shown here is derived from an EMBL/GenBank/DDBJ whole genome shotgun (WGS) entry which is preliminary data.</text>
</comment>
<dbReference type="GO" id="GO:0009279">
    <property type="term" value="C:cell outer membrane"/>
    <property type="evidence" value="ECO:0007669"/>
    <property type="project" value="UniProtKB-SubCell"/>
</dbReference>